<evidence type="ECO:0008006" key="3">
    <source>
        <dbReference type="Google" id="ProtNLM"/>
    </source>
</evidence>
<reference evidence="1 2" key="1">
    <citation type="journal article" date="2022" name="Front. Cell. Infect. Microbiol.">
        <title>The Genomes of Two Strains of Taenia crassiceps the Animal Model for the Study of Human Cysticercosis.</title>
        <authorList>
            <person name="Bobes R.J."/>
            <person name="Estrada K."/>
            <person name="Rios-Valencia D.G."/>
            <person name="Calderon-Gallegos A."/>
            <person name="de la Torre P."/>
            <person name="Carrero J.C."/>
            <person name="Sanchez-Flores A."/>
            <person name="Laclette J.P."/>
        </authorList>
    </citation>
    <scope>NUCLEOTIDE SEQUENCE [LARGE SCALE GENOMIC DNA]</scope>
    <source>
        <strain evidence="1">WFUcys</strain>
    </source>
</reference>
<sequence>MHTLPKTVIENLHITAKVVCYPKALERKEAGESLETFYPDIFPIQLKSLDKLIEDAFEFMATQLNRGGRVVIVTNEYNGVGSTLAMAYLIAGEGRSLKEAWATLRKAYLALRPRWEFLDRLAVLEQKVKSLPKPTEIADEDFL</sequence>
<dbReference type="SUPFAM" id="SSF52799">
    <property type="entry name" value="(Phosphotyrosine protein) phosphatases II"/>
    <property type="match status" value="1"/>
</dbReference>
<accession>A0ABR4QLN3</accession>
<dbReference type="Proteomes" id="UP001651158">
    <property type="component" value="Unassembled WGS sequence"/>
</dbReference>
<keyword evidence="2" id="KW-1185">Reference proteome</keyword>
<dbReference type="EMBL" id="JAKROA010000002">
    <property type="protein sequence ID" value="KAL5110534.1"/>
    <property type="molecule type" value="Genomic_DNA"/>
</dbReference>
<evidence type="ECO:0000313" key="1">
    <source>
        <dbReference type="EMBL" id="KAL5110534.1"/>
    </source>
</evidence>
<proteinExistence type="predicted"/>
<protein>
    <recommendedName>
        <fullName evidence="3">Tyrosine-protein phosphatase domain-containing protein</fullName>
    </recommendedName>
</protein>
<comment type="caution">
    <text evidence="1">The sequence shown here is derived from an EMBL/GenBank/DDBJ whole genome shotgun (WGS) entry which is preliminary data.</text>
</comment>
<dbReference type="Gene3D" id="3.90.190.10">
    <property type="entry name" value="Protein tyrosine phosphatase superfamily"/>
    <property type="match status" value="1"/>
</dbReference>
<gene>
    <name evidence="1" type="ORF">TcWFU_006455</name>
</gene>
<evidence type="ECO:0000313" key="2">
    <source>
        <dbReference type="Proteomes" id="UP001651158"/>
    </source>
</evidence>
<name>A0ABR4QLN3_9CEST</name>
<dbReference type="InterPro" id="IPR029021">
    <property type="entry name" value="Prot-tyrosine_phosphatase-like"/>
</dbReference>
<organism evidence="1 2">
    <name type="scientific">Taenia crassiceps</name>
    <dbReference type="NCBI Taxonomy" id="6207"/>
    <lineage>
        <taxon>Eukaryota</taxon>
        <taxon>Metazoa</taxon>
        <taxon>Spiralia</taxon>
        <taxon>Lophotrochozoa</taxon>
        <taxon>Platyhelminthes</taxon>
        <taxon>Cestoda</taxon>
        <taxon>Eucestoda</taxon>
        <taxon>Cyclophyllidea</taxon>
        <taxon>Taeniidae</taxon>
        <taxon>Taenia</taxon>
    </lineage>
</organism>